<dbReference type="GO" id="GO:0005524">
    <property type="term" value="F:ATP binding"/>
    <property type="evidence" value="ECO:0007669"/>
    <property type="project" value="UniProtKB-KW"/>
</dbReference>
<evidence type="ECO:0000256" key="5">
    <source>
        <dbReference type="ARBA" id="ARBA00022741"/>
    </source>
</evidence>
<organism evidence="10">
    <name type="scientific">Caldilinea aerophila</name>
    <dbReference type="NCBI Taxonomy" id="133453"/>
    <lineage>
        <taxon>Bacteria</taxon>
        <taxon>Bacillati</taxon>
        <taxon>Chloroflexota</taxon>
        <taxon>Caldilineae</taxon>
        <taxon>Caldilineales</taxon>
        <taxon>Caldilineaceae</taxon>
        <taxon>Caldilinea</taxon>
    </lineage>
</organism>
<proteinExistence type="predicted"/>
<dbReference type="InterPro" id="IPR027417">
    <property type="entry name" value="P-loop_NTPase"/>
</dbReference>
<evidence type="ECO:0000256" key="6">
    <source>
        <dbReference type="ARBA" id="ARBA00022840"/>
    </source>
</evidence>
<name>A0A7C1JH23_9CHLR</name>
<dbReference type="InterPro" id="IPR003439">
    <property type="entry name" value="ABC_transporter-like_ATP-bd"/>
</dbReference>
<dbReference type="GO" id="GO:0005886">
    <property type="term" value="C:plasma membrane"/>
    <property type="evidence" value="ECO:0007669"/>
    <property type="project" value="UniProtKB-SubCell"/>
</dbReference>
<dbReference type="InterPro" id="IPR050107">
    <property type="entry name" value="ABC_carbohydrate_import_ATPase"/>
</dbReference>
<dbReference type="PROSITE" id="PS00211">
    <property type="entry name" value="ABC_TRANSPORTER_1"/>
    <property type="match status" value="1"/>
</dbReference>
<reference evidence="10" key="1">
    <citation type="journal article" date="2020" name="mSystems">
        <title>Genome- and Community-Level Interaction Insights into Carbon Utilization and Element Cycling Functions of Hydrothermarchaeota in Hydrothermal Sediment.</title>
        <authorList>
            <person name="Zhou Z."/>
            <person name="Liu Y."/>
            <person name="Xu W."/>
            <person name="Pan J."/>
            <person name="Luo Z.H."/>
            <person name="Li M."/>
        </authorList>
    </citation>
    <scope>NUCLEOTIDE SEQUENCE [LARGE SCALE GENOMIC DNA]</scope>
    <source>
        <strain evidence="10">SpSt-289</strain>
    </source>
</reference>
<dbReference type="CDD" id="cd03216">
    <property type="entry name" value="ABC_Carb_Monos_I"/>
    <property type="match status" value="1"/>
</dbReference>
<dbReference type="Pfam" id="PF00005">
    <property type="entry name" value="ABC_tran"/>
    <property type="match status" value="2"/>
</dbReference>
<evidence type="ECO:0000256" key="2">
    <source>
        <dbReference type="ARBA" id="ARBA00022448"/>
    </source>
</evidence>
<keyword evidence="8" id="KW-0472">Membrane</keyword>
<evidence type="ECO:0000313" key="10">
    <source>
        <dbReference type="EMBL" id="HDX31201.1"/>
    </source>
</evidence>
<dbReference type="SUPFAM" id="SSF52540">
    <property type="entry name" value="P-loop containing nucleoside triphosphate hydrolases"/>
    <property type="match status" value="2"/>
</dbReference>
<accession>A0A7C1JH23</accession>
<evidence type="ECO:0000256" key="8">
    <source>
        <dbReference type="ARBA" id="ARBA00023136"/>
    </source>
</evidence>
<dbReference type="InterPro" id="IPR003593">
    <property type="entry name" value="AAA+_ATPase"/>
</dbReference>
<evidence type="ECO:0000259" key="9">
    <source>
        <dbReference type="PROSITE" id="PS50893"/>
    </source>
</evidence>
<gene>
    <name evidence="10" type="ORF">ENQ20_06855</name>
</gene>
<comment type="caution">
    <text evidence="10">The sequence shown here is derived from an EMBL/GenBank/DDBJ whole genome shotgun (WGS) entry which is preliminary data.</text>
</comment>
<dbReference type="PANTHER" id="PTHR43790:SF4">
    <property type="entry name" value="GUANOSINE IMPORT ATP-BINDING PROTEIN NUPO"/>
    <property type="match status" value="1"/>
</dbReference>
<keyword evidence="6 10" id="KW-0067">ATP-binding</keyword>
<dbReference type="PANTHER" id="PTHR43790">
    <property type="entry name" value="CARBOHYDRATE TRANSPORT ATP-BINDING PROTEIN MG119-RELATED"/>
    <property type="match status" value="1"/>
</dbReference>
<dbReference type="EMBL" id="DSMG01000077">
    <property type="protein sequence ID" value="HDX31201.1"/>
    <property type="molecule type" value="Genomic_DNA"/>
</dbReference>
<dbReference type="PROSITE" id="PS50893">
    <property type="entry name" value="ABC_TRANSPORTER_2"/>
    <property type="match status" value="2"/>
</dbReference>
<protein>
    <submittedName>
        <fullName evidence="10">ABC transporter ATP-binding protein</fullName>
    </submittedName>
</protein>
<dbReference type="AlphaFoldDB" id="A0A7C1JH23"/>
<dbReference type="GO" id="GO:0016887">
    <property type="term" value="F:ATP hydrolysis activity"/>
    <property type="evidence" value="ECO:0007669"/>
    <property type="project" value="InterPro"/>
</dbReference>
<keyword evidence="4" id="KW-0677">Repeat</keyword>
<keyword evidence="3" id="KW-1003">Cell membrane</keyword>
<evidence type="ECO:0000256" key="4">
    <source>
        <dbReference type="ARBA" id="ARBA00022737"/>
    </source>
</evidence>
<keyword evidence="2" id="KW-0813">Transport</keyword>
<comment type="subcellular location">
    <subcellularLocation>
        <location evidence="1">Cell membrane</location>
        <topology evidence="1">Peripheral membrane protein</topology>
    </subcellularLocation>
</comment>
<evidence type="ECO:0000256" key="1">
    <source>
        <dbReference type="ARBA" id="ARBA00004202"/>
    </source>
</evidence>
<keyword evidence="7" id="KW-1278">Translocase</keyword>
<dbReference type="FunFam" id="3.40.50.300:FF:000127">
    <property type="entry name" value="Ribose import ATP-binding protein RbsA"/>
    <property type="match status" value="1"/>
</dbReference>
<dbReference type="Gene3D" id="3.40.50.300">
    <property type="entry name" value="P-loop containing nucleotide triphosphate hydrolases"/>
    <property type="match status" value="2"/>
</dbReference>
<evidence type="ECO:0000256" key="7">
    <source>
        <dbReference type="ARBA" id="ARBA00022967"/>
    </source>
</evidence>
<sequence>MTAFVEMKQITKVYPNGVVANKGVDFSVEQGEIHALVGENGAGKSTLMKILYGLEAPTHGEIWLRGQRVDIPNPQRAIELGIGMVHQNFMLVPSFTIAENIVLGSEPRKGRFIDRAQAIAVTEELSKTYGLQVDPTARIEATPVGMRQRVEILKTLYRGADLLILDEPTAVLTPQETDELFIAIRKLVNQGKTVIFITHKLIEVKEISDRVTVMRHGEVTGCVATRNVTEADIARMMVGRAVFLQIDKPPVRRGRVVAEVRNLGYVAETGRPVLRNISFDVHAGEILGVAGVEGNGQTELVEVMTGLRPATTGEICVDGTPVQRQSPRRIRQSGVAHIPEDRLTNGVALDATIAENLVVDRYNRPPFTQRGVLSPQRIRKHAETLMRQFDIRAAGPDAPMRSLSGGNMQKVIVAREFSAEPVLLIAAQPTRGVDIGATEFVHNQLVAKRNEGKAVLLVSADLAEVMSLADRIAVMYKGEIVAILDNGPELTEEEIGLYMLGVRRQETATRAIKAA</sequence>
<feature type="domain" description="ABC transporter" evidence="9">
    <location>
        <begin position="258"/>
        <end position="502"/>
    </location>
</feature>
<dbReference type="CDD" id="cd03215">
    <property type="entry name" value="ABC_Carb_Monos_II"/>
    <property type="match status" value="1"/>
</dbReference>
<feature type="domain" description="ABC transporter" evidence="9">
    <location>
        <begin position="5"/>
        <end position="241"/>
    </location>
</feature>
<evidence type="ECO:0000256" key="3">
    <source>
        <dbReference type="ARBA" id="ARBA00022475"/>
    </source>
</evidence>
<dbReference type="SMART" id="SM00382">
    <property type="entry name" value="AAA"/>
    <property type="match status" value="1"/>
</dbReference>
<keyword evidence="5" id="KW-0547">Nucleotide-binding</keyword>
<dbReference type="InterPro" id="IPR017871">
    <property type="entry name" value="ABC_transporter-like_CS"/>
</dbReference>